<protein>
    <submittedName>
        <fullName evidence="1">Predicted membrane protein (DUF2306)</fullName>
    </submittedName>
</protein>
<dbReference type="Proteomes" id="UP000254573">
    <property type="component" value="Unassembled WGS sequence"/>
</dbReference>
<dbReference type="Pfam" id="PF10067">
    <property type="entry name" value="DUF2306"/>
    <property type="match status" value="1"/>
</dbReference>
<accession>A0A378YCA5</accession>
<dbReference type="OrthoDB" id="3749011at2"/>
<organism evidence="1 2">
    <name type="scientific">Pandoraea pnomenusa</name>
    <dbReference type="NCBI Taxonomy" id="93220"/>
    <lineage>
        <taxon>Bacteria</taxon>
        <taxon>Pseudomonadati</taxon>
        <taxon>Pseudomonadota</taxon>
        <taxon>Betaproteobacteria</taxon>
        <taxon>Burkholderiales</taxon>
        <taxon>Burkholderiaceae</taxon>
        <taxon>Pandoraea</taxon>
    </lineage>
</organism>
<proteinExistence type="predicted"/>
<dbReference type="EMBL" id="UGSG01000001">
    <property type="protein sequence ID" value="SUA74131.1"/>
    <property type="molecule type" value="Genomic_DNA"/>
</dbReference>
<gene>
    <name evidence="1" type="ORF">NCTC13160_00163</name>
</gene>
<sequence length="169" mass="17816">METILVMHLAAAGAAVGLGIGILFMRRGTSRHRWLGRLWVAAMAVTALSSFGIRGIGGVGGGEGSGGMQLSWLHVLSSFVLVNLVLAARAIRQGRVASHRRRMLGLYAGLVIAGVAAVAVPGRLLNRALVQLWHHDAKLAQARADCARVDPGQASTQPLPCPTRRSNES</sequence>
<evidence type="ECO:0000313" key="2">
    <source>
        <dbReference type="Proteomes" id="UP000254573"/>
    </source>
</evidence>
<dbReference type="AlphaFoldDB" id="A0A378YCA5"/>
<dbReference type="STRING" id="93220.A6P55_21735"/>
<dbReference type="KEGG" id="ppnm:LV28_00790"/>
<evidence type="ECO:0000313" key="1">
    <source>
        <dbReference type="EMBL" id="SUA74131.1"/>
    </source>
</evidence>
<dbReference type="RefSeq" id="WP_048806325.1">
    <property type="nucleotide sequence ID" value="NZ_CP009553.3"/>
</dbReference>
<dbReference type="InterPro" id="IPR018750">
    <property type="entry name" value="DUF2306_membrane"/>
</dbReference>
<reference evidence="1 2" key="1">
    <citation type="submission" date="2018-06" db="EMBL/GenBank/DDBJ databases">
        <authorList>
            <consortium name="Pathogen Informatics"/>
            <person name="Doyle S."/>
        </authorList>
    </citation>
    <scope>NUCLEOTIDE SEQUENCE [LARGE SCALE GENOMIC DNA]</scope>
    <source>
        <strain evidence="1 2">NCTC13160</strain>
    </source>
</reference>
<name>A0A378YCA5_9BURK</name>